<evidence type="ECO:0000313" key="3">
    <source>
        <dbReference type="Proteomes" id="UP000299102"/>
    </source>
</evidence>
<dbReference type="AlphaFoldDB" id="A0A4C1W3B1"/>
<keyword evidence="3" id="KW-1185">Reference proteome</keyword>
<dbReference type="SUPFAM" id="SSF50494">
    <property type="entry name" value="Trypsin-like serine proteases"/>
    <property type="match status" value="1"/>
</dbReference>
<dbReference type="EMBL" id="BGZK01000471">
    <property type="protein sequence ID" value="GBP45798.1"/>
    <property type="molecule type" value="Genomic_DNA"/>
</dbReference>
<feature type="region of interest" description="Disordered" evidence="1">
    <location>
        <begin position="93"/>
        <end position="123"/>
    </location>
</feature>
<evidence type="ECO:0000256" key="1">
    <source>
        <dbReference type="SAM" id="MobiDB-lite"/>
    </source>
</evidence>
<evidence type="ECO:0000313" key="2">
    <source>
        <dbReference type="EMBL" id="GBP45798.1"/>
    </source>
</evidence>
<comment type="caution">
    <text evidence="2">The sequence shown here is derived from an EMBL/GenBank/DDBJ whole genome shotgun (WGS) entry which is preliminary data.</text>
</comment>
<dbReference type="OrthoDB" id="2019384at2759"/>
<gene>
    <name evidence="2" type="ORF">EVAR_76106_1</name>
</gene>
<name>A0A4C1W3B1_EUMVA</name>
<reference evidence="2 3" key="1">
    <citation type="journal article" date="2019" name="Commun. Biol.">
        <title>The bagworm genome reveals a unique fibroin gene that provides high tensile strength.</title>
        <authorList>
            <person name="Kono N."/>
            <person name="Nakamura H."/>
            <person name="Ohtoshi R."/>
            <person name="Tomita M."/>
            <person name="Numata K."/>
            <person name="Arakawa K."/>
        </authorList>
    </citation>
    <scope>NUCLEOTIDE SEQUENCE [LARGE SCALE GENOMIC DNA]</scope>
</reference>
<evidence type="ECO:0008006" key="4">
    <source>
        <dbReference type="Google" id="ProtNLM"/>
    </source>
</evidence>
<organism evidence="2 3">
    <name type="scientific">Eumeta variegata</name>
    <name type="common">Bagworm moth</name>
    <name type="synonym">Eumeta japonica</name>
    <dbReference type="NCBI Taxonomy" id="151549"/>
    <lineage>
        <taxon>Eukaryota</taxon>
        <taxon>Metazoa</taxon>
        <taxon>Ecdysozoa</taxon>
        <taxon>Arthropoda</taxon>
        <taxon>Hexapoda</taxon>
        <taxon>Insecta</taxon>
        <taxon>Pterygota</taxon>
        <taxon>Neoptera</taxon>
        <taxon>Endopterygota</taxon>
        <taxon>Lepidoptera</taxon>
        <taxon>Glossata</taxon>
        <taxon>Ditrysia</taxon>
        <taxon>Tineoidea</taxon>
        <taxon>Psychidae</taxon>
        <taxon>Oiketicinae</taxon>
        <taxon>Eumeta</taxon>
    </lineage>
</organism>
<dbReference type="InterPro" id="IPR009003">
    <property type="entry name" value="Peptidase_S1_PA"/>
</dbReference>
<protein>
    <recommendedName>
        <fullName evidence="4">Peptidase S1 domain-containing protein</fullName>
    </recommendedName>
</protein>
<proteinExistence type="predicted"/>
<accession>A0A4C1W3B1</accession>
<sequence length="123" mass="13844">MVTGRRELRVLVIAGGGLTFQGEGTALCRGDSGGGLVFRGLHESKEKGDRLRYYSRGIASTSPTGDNLCNFCTITSFTHLLQQEYFIRDHYSGKGKSVDKHADDRRRASFRDREMENQRQLEV</sequence>
<dbReference type="Proteomes" id="UP000299102">
    <property type="component" value="Unassembled WGS sequence"/>
</dbReference>